<sequence length="156" mass="17251">MISVAESWTGTTLTETGVYPGVGDYEGKFVAYFRLGGGGSTSLHNTREEAELSIQHDQEGQARFWNEKVTWASQGDRTTPNRAFRDCLRIDGCHYIPRQLGASPDGPFKGFGGRTFRWVYLDDPTGTVYESNDVMYQGDIPSGMADVLPDNAAWAQ</sequence>
<dbReference type="KEGG" id="vg:64766399"/>
<dbReference type="RefSeq" id="YP_010059168.1">
    <property type="nucleotide sequence ID" value="NC_054724.1"/>
</dbReference>
<accession>A0A2P1JXM6</accession>
<proteinExistence type="predicted"/>
<reference evidence="2" key="1">
    <citation type="submission" date="2018-02" db="EMBL/GenBank/DDBJ databases">
        <authorList>
            <person name="Cohen D.B."/>
            <person name="Kent A.D."/>
        </authorList>
    </citation>
    <scope>NUCLEOTIDE SEQUENCE [LARGE SCALE GENOMIC DNA]</scope>
</reference>
<protein>
    <submittedName>
        <fullName evidence="1">Uncharacterized protein</fullName>
    </submittedName>
</protein>
<keyword evidence="2" id="KW-1185">Reference proteome</keyword>
<evidence type="ECO:0000313" key="1">
    <source>
        <dbReference type="EMBL" id="AVO25076.1"/>
    </source>
</evidence>
<gene>
    <name evidence="1" type="primary">146</name>
    <name evidence="1" type="ORF">SEA_FINCH_146</name>
</gene>
<name>A0A2P1JXM6_9CAUD</name>
<evidence type="ECO:0000313" key="2">
    <source>
        <dbReference type="Proteomes" id="UP000241290"/>
    </source>
</evidence>
<dbReference type="Proteomes" id="UP000241290">
    <property type="component" value="Genome"/>
</dbReference>
<dbReference type="EMBL" id="MG962366">
    <property type="protein sequence ID" value="AVO25076.1"/>
    <property type="molecule type" value="Genomic_DNA"/>
</dbReference>
<dbReference type="GeneID" id="64766399"/>
<organism evidence="1 2">
    <name type="scientific">Rhodococcus phage Finch</name>
    <dbReference type="NCBI Taxonomy" id="2094144"/>
    <lineage>
        <taxon>Viruses</taxon>
        <taxon>Duplodnaviria</taxon>
        <taxon>Heunggongvirae</taxon>
        <taxon>Uroviricota</taxon>
        <taxon>Caudoviricetes</taxon>
        <taxon>Finchvirus</taxon>
        <taxon>Finchvirus finch</taxon>
    </lineage>
</organism>